<proteinExistence type="predicted"/>
<protein>
    <submittedName>
        <fullName evidence="6">WD-40 repeat-containing protein MSI1</fullName>
    </submittedName>
</protein>
<name>A0AAV9ENY9_ACOCL</name>
<dbReference type="AlphaFoldDB" id="A0AAV9ENY9"/>
<dbReference type="Pfam" id="PF00400">
    <property type="entry name" value="WD40"/>
    <property type="match status" value="4"/>
</dbReference>
<organism evidence="6 7">
    <name type="scientific">Acorus calamus</name>
    <name type="common">Sweet flag</name>
    <dbReference type="NCBI Taxonomy" id="4465"/>
    <lineage>
        <taxon>Eukaryota</taxon>
        <taxon>Viridiplantae</taxon>
        <taxon>Streptophyta</taxon>
        <taxon>Embryophyta</taxon>
        <taxon>Tracheophyta</taxon>
        <taxon>Spermatophyta</taxon>
        <taxon>Magnoliopsida</taxon>
        <taxon>Liliopsida</taxon>
        <taxon>Acoraceae</taxon>
        <taxon>Acorus</taxon>
    </lineage>
</organism>
<accession>A0AAV9ENY9</accession>
<dbReference type="PROSITE" id="PS50294">
    <property type="entry name" value="WD_REPEATS_REGION"/>
    <property type="match status" value="2"/>
</dbReference>
<dbReference type="InterPro" id="IPR044285">
    <property type="entry name" value="PWP1"/>
</dbReference>
<keyword evidence="1" id="KW-0597">Phosphoprotein</keyword>
<dbReference type="Proteomes" id="UP001180020">
    <property type="component" value="Unassembled WGS sequence"/>
</dbReference>
<evidence type="ECO:0000256" key="5">
    <source>
        <dbReference type="SAM" id="MobiDB-lite"/>
    </source>
</evidence>
<feature type="compositionally biased region" description="Pro residues" evidence="5">
    <location>
        <begin position="487"/>
        <end position="499"/>
    </location>
</feature>
<evidence type="ECO:0000256" key="4">
    <source>
        <dbReference type="PROSITE-ProRule" id="PRU00221"/>
    </source>
</evidence>
<feature type="repeat" description="WD" evidence="4">
    <location>
        <begin position="391"/>
        <end position="433"/>
    </location>
</feature>
<dbReference type="PRINTS" id="PR00320">
    <property type="entry name" value="GPROTEINBRPT"/>
</dbReference>
<dbReference type="InterPro" id="IPR015943">
    <property type="entry name" value="WD40/YVTN_repeat-like_dom_sf"/>
</dbReference>
<feature type="region of interest" description="Disordered" evidence="5">
    <location>
        <begin position="121"/>
        <end position="143"/>
    </location>
</feature>
<evidence type="ECO:0000256" key="2">
    <source>
        <dbReference type="ARBA" id="ARBA00022574"/>
    </source>
</evidence>
<dbReference type="InterPro" id="IPR036322">
    <property type="entry name" value="WD40_repeat_dom_sf"/>
</dbReference>
<comment type="caution">
    <text evidence="6">The sequence shown here is derived from an EMBL/GenBank/DDBJ whole genome shotgun (WGS) entry which is preliminary data.</text>
</comment>
<dbReference type="FunFam" id="2.130.10.10:FF:000714">
    <property type="entry name" value="Transducin/WD40 repeat-like superfamily protein"/>
    <property type="match status" value="1"/>
</dbReference>
<feature type="region of interest" description="Disordered" evidence="5">
    <location>
        <begin position="37"/>
        <end position="59"/>
    </location>
</feature>
<reference evidence="6" key="2">
    <citation type="submission" date="2023-06" db="EMBL/GenBank/DDBJ databases">
        <authorList>
            <person name="Ma L."/>
            <person name="Liu K.-W."/>
            <person name="Li Z."/>
            <person name="Hsiao Y.-Y."/>
            <person name="Qi Y."/>
            <person name="Fu T."/>
            <person name="Tang G."/>
            <person name="Zhang D."/>
            <person name="Sun W.-H."/>
            <person name="Liu D.-K."/>
            <person name="Li Y."/>
            <person name="Chen G.-Z."/>
            <person name="Liu X.-D."/>
            <person name="Liao X.-Y."/>
            <person name="Jiang Y.-T."/>
            <person name="Yu X."/>
            <person name="Hao Y."/>
            <person name="Huang J."/>
            <person name="Zhao X.-W."/>
            <person name="Ke S."/>
            <person name="Chen Y.-Y."/>
            <person name="Wu W.-L."/>
            <person name="Hsu J.-L."/>
            <person name="Lin Y.-F."/>
            <person name="Huang M.-D."/>
            <person name="Li C.-Y."/>
            <person name="Huang L."/>
            <person name="Wang Z.-W."/>
            <person name="Zhao X."/>
            <person name="Zhong W.-Y."/>
            <person name="Peng D.-H."/>
            <person name="Ahmad S."/>
            <person name="Lan S."/>
            <person name="Zhang J.-S."/>
            <person name="Tsai W.-C."/>
            <person name="Van De Peer Y."/>
            <person name="Liu Z.-J."/>
        </authorList>
    </citation>
    <scope>NUCLEOTIDE SEQUENCE</scope>
    <source>
        <strain evidence="6">CP</strain>
        <tissue evidence="6">Leaves</tissue>
    </source>
</reference>
<dbReference type="Gene3D" id="2.130.10.10">
    <property type="entry name" value="YVTN repeat-like/Quinoprotein amine dehydrogenase"/>
    <property type="match status" value="2"/>
</dbReference>
<evidence type="ECO:0000256" key="3">
    <source>
        <dbReference type="ARBA" id="ARBA00022737"/>
    </source>
</evidence>
<reference evidence="6" key="1">
    <citation type="journal article" date="2023" name="Nat. Commun.">
        <title>Diploid and tetraploid genomes of Acorus and the evolution of monocots.</title>
        <authorList>
            <person name="Ma L."/>
            <person name="Liu K.W."/>
            <person name="Li Z."/>
            <person name="Hsiao Y.Y."/>
            <person name="Qi Y."/>
            <person name="Fu T."/>
            <person name="Tang G.D."/>
            <person name="Zhang D."/>
            <person name="Sun W.H."/>
            <person name="Liu D.K."/>
            <person name="Li Y."/>
            <person name="Chen G.Z."/>
            <person name="Liu X.D."/>
            <person name="Liao X.Y."/>
            <person name="Jiang Y.T."/>
            <person name="Yu X."/>
            <person name="Hao Y."/>
            <person name="Huang J."/>
            <person name="Zhao X.W."/>
            <person name="Ke S."/>
            <person name="Chen Y.Y."/>
            <person name="Wu W.L."/>
            <person name="Hsu J.L."/>
            <person name="Lin Y.F."/>
            <person name="Huang M.D."/>
            <person name="Li C.Y."/>
            <person name="Huang L."/>
            <person name="Wang Z.W."/>
            <person name="Zhao X."/>
            <person name="Zhong W.Y."/>
            <person name="Peng D.H."/>
            <person name="Ahmad S."/>
            <person name="Lan S."/>
            <person name="Zhang J.S."/>
            <person name="Tsai W.C."/>
            <person name="Van de Peer Y."/>
            <person name="Liu Z.J."/>
        </authorList>
    </citation>
    <scope>NUCLEOTIDE SEQUENCE</scope>
    <source>
        <strain evidence="6">CP</strain>
    </source>
</reference>
<sequence length="499" mass="54385">MISSLCWVPKGASKPVPVVAEPPSKEELDEMLISGFLDISNDSDGDGDEEMEDRPSNDVDDINHALAAADALGQTSGSTNLGNSLQAVTDDLKELDMDHYDDEDDGVEIFSGKRGGTCYPSNELDPYLKDKDDDDDEEEEAEDMTIKPTDAVIACVCNEDDVNYLKVSIYEEFDDGESNMYVHHDIILPAFPLCTAWLDFKPKTGDQGNFIAIGSMDPAIEIWDLDIMDEVQPFLVLGGVSEKKKKGKKKSVKYKENSHRDAVLGLAWNKILRNLLASASADESVKIWDLAKEACALTLPHHTDKVQAVTWNQDKPEVLLSGSFDRSVVMMDMRSSSRTGWSVSADVESLAWDPHNSNFFVVSLEDGTVQGFDIRVASSNADSGAKPSFTLHAHDKAVCAVSYNPSAANLLATGSTDKMVKLWDLSNNQPSCVASLKAGAVFSLSFSEDNPSLLASGGSKGKLQVWDILSDPGVERKYKGLRNRNMNPPPQPPPPTATD</sequence>
<dbReference type="SMART" id="SM00320">
    <property type="entry name" value="WD40"/>
    <property type="match status" value="5"/>
</dbReference>
<dbReference type="PROSITE" id="PS00678">
    <property type="entry name" value="WD_REPEATS_1"/>
    <property type="match status" value="2"/>
</dbReference>
<dbReference type="GO" id="GO:0006364">
    <property type="term" value="P:rRNA processing"/>
    <property type="evidence" value="ECO:0007669"/>
    <property type="project" value="InterPro"/>
</dbReference>
<dbReference type="PANTHER" id="PTHR14091:SF0">
    <property type="entry name" value="PERIODIC TRYPTOPHAN PROTEIN 1 HOMOLOG"/>
    <property type="match status" value="1"/>
</dbReference>
<feature type="repeat" description="WD" evidence="4">
    <location>
        <begin position="434"/>
        <end position="476"/>
    </location>
</feature>
<feature type="compositionally biased region" description="Acidic residues" evidence="5">
    <location>
        <begin position="132"/>
        <end position="143"/>
    </location>
</feature>
<feature type="repeat" description="WD" evidence="4">
    <location>
        <begin position="256"/>
        <end position="298"/>
    </location>
</feature>
<evidence type="ECO:0000313" key="7">
    <source>
        <dbReference type="Proteomes" id="UP001180020"/>
    </source>
</evidence>
<feature type="region of interest" description="Disordered" evidence="5">
    <location>
        <begin position="477"/>
        <end position="499"/>
    </location>
</feature>
<feature type="compositionally biased region" description="Acidic residues" evidence="5">
    <location>
        <begin position="41"/>
        <end position="52"/>
    </location>
</feature>
<dbReference type="EMBL" id="JAUJYO010000006">
    <property type="protein sequence ID" value="KAK1314669.1"/>
    <property type="molecule type" value="Genomic_DNA"/>
</dbReference>
<gene>
    <name evidence="6" type="primary">MSI1</name>
    <name evidence="6" type="ORF">QJS10_CPA06g01605</name>
</gene>
<dbReference type="FunFam" id="2.130.10.10:FF:000485">
    <property type="entry name" value="Putative WD repeat-containing protein C17D11.16"/>
    <property type="match status" value="1"/>
</dbReference>
<dbReference type="InterPro" id="IPR020472">
    <property type="entry name" value="WD40_PAC1"/>
</dbReference>
<dbReference type="InterPro" id="IPR001680">
    <property type="entry name" value="WD40_rpt"/>
</dbReference>
<feature type="repeat" description="WD" evidence="4">
    <location>
        <begin position="299"/>
        <end position="341"/>
    </location>
</feature>
<dbReference type="PROSITE" id="PS50082">
    <property type="entry name" value="WD_REPEATS_2"/>
    <property type="match status" value="4"/>
</dbReference>
<dbReference type="SUPFAM" id="SSF50978">
    <property type="entry name" value="WD40 repeat-like"/>
    <property type="match status" value="1"/>
</dbReference>
<keyword evidence="7" id="KW-1185">Reference proteome</keyword>
<evidence type="ECO:0000313" key="6">
    <source>
        <dbReference type="EMBL" id="KAK1314669.1"/>
    </source>
</evidence>
<evidence type="ECO:0000256" key="1">
    <source>
        <dbReference type="ARBA" id="ARBA00022553"/>
    </source>
</evidence>
<dbReference type="GO" id="GO:0005634">
    <property type="term" value="C:nucleus"/>
    <property type="evidence" value="ECO:0007669"/>
    <property type="project" value="TreeGrafter"/>
</dbReference>
<dbReference type="InterPro" id="IPR019775">
    <property type="entry name" value="WD40_repeat_CS"/>
</dbReference>
<dbReference type="PANTHER" id="PTHR14091">
    <property type="entry name" value="PERIODIC TRYPTOPHAN PROTEIN 1"/>
    <property type="match status" value="1"/>
</dbReference>
<keyword evidence="3" id="KW-0677">Repeat</keyword>
<keyword evidence="2 4" id="KW-0853">WD repeat</keyword>